<keyword evidence="6" id="KW-1185">Reference proteome</keyword>
<dbReference type="PANTHER" id="PTHR45772">
    <property type="entry name" value="CONSERVED COMPONENT OF ABC TRANSPORTER FOR NATURAL AMINO ACIDS-RELATED"/>
    <property type="match status" value="1"/>
</dbReference>
<dbReference type="STRING" id="469381.Dpep_1887"/>
<evidence type="ECO:0000313" key="6">
    <source>
        <dbReference type="Proteomes" id="UP000006427"/>
    </source>
</evidence>
<dbReference type="eggNOG" id="COG1137">
    <property type="taxonomic scope" value="Bacteria"/>
</dbReference>
<organism evidence="5 6">
    <name type="scientific">Dethiosulfovibrio peptidovorans DSM 11002</name>
    <dbReference type="NCBI Taxonomy" id="469381"/>
    <lineage>
        <taxon>Bacteria</taxon>
        <taxon>Thermotogati</taxon>
        <taxon>Synergistota</taxon>
        <taxon>Synergistia</taxon>
        <taxon>Synergistales</taxon>
        <taxon>Dethiosulfovibrionaceae</taxon>
        <taxon>Dethiosulfovibrio</taxon>
    </lineage>
</organism>
<dbReference type="PaxDb" id="469381-Dpep_1887"/>
<dbReference type="GO" id="GO:0016887">
    <property type="term" value="F:ATP hydrolysis activity"/>
    <property type="evidence" value="ECO:0007669"/>
    <property type="project" value="InterPro"/>
</dbReference>
<proteinExistence type="predicted"/>
<dbReference type="RefSeq" id="WP_005661608.1">
    <property type="nucleotide sequence ID" value="NZ_ABTR02000001.1"/>
</dbReference>
<name>D2Z8W4_9BACT</name>
<dbReference type="GO" id="GO:0005524">
    <property type="term" value="F:ATP binding"/>
    <property type="evidence" value="ECO:0007669"/>
    <property type="project" value="UniProtKB-KW"/>
</dbReference>
<dbReference type="Gene3D" id="3.40.50.300">
    <property type="entry name" value="P-loop containing nucleotide triphosphate hydrolases"/>
    <property type="match status" value="1"/>
</dbReference>
<protein>
    <submittedName>
        <fullName evidence="5">ABC transporter related protein</fullName>
    </submittedName>
</protein>
<feature type="domain" description="ABC transporter" evidence="4">
    <location>
        <begin position="9"/>
        <end position="241"/>
    </location>
</feature>
<keyword evidence="2" id="KW-0547">Nucleotide-binding</keyword>
<evidence type="ECO:0000256" key="2">
    <source>
        <dbReference type="ARBA" id="ARBA00022741"/>
    </source>
</evidence>
<sequence length="245" mass="27505">MTSRNGVTLSAEGLTKSYRKRTVVSGVDLKIPMGKITGLLGPNGAGKTTSFYMIVGLIRPDRGRVLLGDREITGLPVYRRARIGIGYLPQESSVFRSLTVRENLDLVLEERHVAKAERREIADRLIEDLGLQRLVDVSGYALSGGERRRLEIARCLAIMPDFIFLDEPFSGIDPIAVYDIQQIILGLREKGYGIMITDHNVRDTLAITDKTYLIHRGEIVIEGNPDEVARSEVARKFYLGERFTW</sequence>
<dbReference type="InterPro" id="IPR003439">
    <property type="entry name" value="ABC_transporter-like_ATP-bd"/>
</dbReference>
<gene>
    <name evidence="5" type="ORF">Dpep_1887</name>
</gene>
<evidence type="ECO:0000313" key="5">
    <source>
        <dbReference type="EMBL" id="EFC91911.1"/>
    </source>
</evidence>
<dbReference type="InterPro" id="IPR051120">
    <property type="entry name" value="ABC_AA/LPS_Transport"/>
</dbReference>
<keyword evidence="3" id="KW-0067">ATP-binding</keyword>
<accession>D2Z8W4</accession>
<dbReference type="InterPro" id="IPR030921">
    <property type="entry name" value="LPS_export_LptB"/>
</dbReference>
<comment type="caution">
    <text evidence="5">The sequence shown here is derived from an EMBL/GenBank/DDBJ whole genome shotgun (WGS) entry which is preliminary data.</text>
</comment>
<dbReference type="EMBL" id="ABTR02000001">
    <property type="protein sequence ID" value="EFC91911.1"/>
    <property type="molecule type" value="Genomic_DNA"/>
</dbReference>
<evidence type="ECO:0000256" key="1">
    <source>
        <dbReference type="ARBA" id="ARBA00022448"/>
    </source>
</evidence>
<dbReference type="CDD" id="cd03218">
    <property type="entry name" value="ABC_YhbG"/>
    <property type="match status" value="1"/>
</dbReference>
<dbReference type="PROSITE" id="PS50893">
    <property type="entry name" value="ABC_TRANSPORTER_2"/>
    <property type="match status" value="1"/>
</dbReference>
<dbReference type="InterPro" id="IPR017871">
    <property type="entry name" value="ABC_transporter-like_CS"/>
</dbReference>
<dbReference type="GO" id="GO:0043190">
    <property type="term" value="C:ATP-binding cassette (ABC) transporter complex"/>
    <property type="evidence" value="ECO:0007669"/>
    <property type="project" value="InterPro"/>
</dbReference>
<dbReference type="GO" id="GO:0055085">
    <property type="term" value="P:transmembrane transport"/>
    <property type="evidence" value="ECO:0007669"/>
    <property type="project" value="InterPro"/>
</dbReference>
<reference evidence="5 6" key="1">
    <citation type="journal article" date="2010" name="Stand. Genomic Sci.">
        <title>Permanent draft genome sequence of Dethiosulfovibrio peptidovorans type strain (SEBR 4207).</title>
        <authorList>
            <person name="Labutti K."/>
            <person name="Mayilraj S."/>
            <person name="Clum A."/>
            <person name="Lucas S."/>
            <person name="Glavina Del Rio T."/>
            <person name="Nolan M."/>
            <person name="Tice H."/>
            <person name="Cheng J.F."/>
            <person name="Pitluck S."/>
            <person name="Liolios K."/>
            <person name="Ivanova N."/>
            <person name="Mavromatis K."/>
            <person name="Mikhailova N."/>
            <person name="Pati A."/>
            <person name="Goodwin L."/>
            <person name="Chen A."/>
            <person name="Palaniappan K."/>
            <person name="Land M."/>
            <person name="Hauser L."/>
            <person name="Chang Y.J."/>
            <person name="Jeffries C.D."/>
            <person name="Rohde M."/>
            <person name="Spring S."/>
            <person name="Goker M."/>
            <person name="Woyke T."/>
            <person name="Bristow J."/>
            <person name="Eisen J.A."/>
            <person name="Markowitz V."/>
            <person name="Hugenholtz P."/>
            <person name="Kyrpides N.C."/>
            <person name="Klenk H.P."/>
            <person name="Lapidus A."/>
        </authorList>
    </citation>
    <scope>NUCLEOTIDE SEQUENCE [LARGE SCALE GENOMIC DNA]</scope>
    <source>
        <strain evidence="5 6">DSM 11002</strain>
    </source>
</reference>
<dbReference type="InterPro" id="IPR027417">
    <property type="entry name" value="P-loop_NTPase"/>
</dbReference>
<dbReference type="PANTHER" id="PTHR45772:SF10">
    <property type="entry name" value="LIPOPOLYSACCHARIDE EXPORT SYSTEM ATP-BINDING PROTEIN LPTB"/>
    <property type="match status" value="1"/>
</dbReference>
<dbReference type="AlphaFoldDB" id="D2Z8W4"/>
<dbReference type="SMART" id="SM00382">
    <property type="entry name" value="AAA"/>
    <property type="match status" value="1"/>
</dbReference>
<dbReference type="Pfam" id="PF00005">
    <property type="entry name" value="ABC_tran"/>
    <property type="match status" value="1"/>
</dbReference>
<keyword evidence="1" id="KW-0813">Transport</keyword>
<evidence type="ECO:0000256" key="3">
    <source>
        <dbReference type="ARBA" id="ARBA00022840"/>
    </source>
</evidence>
<dbReference type="PROSITE" id="PS00211">
    <property type="entry name" value="ABC_TRANSPORTER_1"/>
    <property type="match status" value="1"/>
</dbReference>
<dbReference type="Proteomes" id="UP000006427">
    <property type="component" value="Unassembled WGS sequence"/>
</dbReference>
<evidence type="ECO:0000259" key="4">
    <source>
        <dbReference type="PROSITE" id="PS50893"/>
    </source>
</evidence>
<dbReference type="NCBIfam" id="TIGR04406">
    <property type="entry name" value="LPS_export_lptB"/>
    <property type="match status" value="1"/>
</dbReference>
<dbReference type="OrthoDB" id="9804819at2"/>
<dbReference type="SUPFAM" id="SSF52540">
    <property type="entry name" value="P-loop containing nucleoside triphosphate hydrolases"/>
    <property type="match status" value="1"/>
</dbReference>
<dbReference type="InterPro" id="IPR003593">
    <property type="entry name" value="AAA+_ATPase"/>
</dbReference>